<organism evidence="2 3">
    <name type="scientific">Cognaticolwellia beringensis</name>
    <dbReference type="NCBI Taxonomy" id="1967665"/>
    <lineage>
        <taxon>Bacteria</taxon>
        <taxon>Pseudomonadati</taxon>
        <taxon>Pseudomonadota</taxon>
        <taxon>Gammaproteobacteria</taxon>
        <taxon>Alteromonadales</taxon>
        <taxon>Colwelliaceae</taxon>
        <taxon>Cognaticolwellia</taxon>
    </lineage>
</organism>
<dbReference type="Proteomes" id="UP000202259">
    <property type="component" value="Chromosome"/>
</dbReference>
<accession>A0A222G5Y3</accession>
<keyword evidence="1" id="KW-0812">Transmembrane</keyword>
<keyword evidence="3" id="KW-1185">Reference proteome</keyword>
<feature type="transmembrane region" description="Helical" evidence="1">
    <location>
        <begin position="51"/>
        <end position="72"/>
    </location>
</feature>
<keyword evidence="1" id="KW-1133">Transmembrane helix</keyword>
<evidence type="ECO:0000313" key="2">
    <source>
        <dbReference type="EMBL" id="ASP47200.1"/>
    </source>
</evidence>
<sequence>MVKTFAAIWFVIYTNLYSHFVNQYIFIDDIFISFLAISSQKNCKILLLKILLLKILLLKILLLKILILKILLLKTL</sequence>
<keyword evidence="1" id="KW-0472">Membrane</keyword>
<evidence type="ECO:0000313" key="3">
    <source>
        <dbReference type="Proteomes" id="UP000202259"/>
    </source>
</evidence>
<name>A0A222G5Y3_9GAMM</name>
<protein>
    <submittedName>
        <fullName evidence="2">Uncharacterized protein</fullName>
    </submittedName>
</protein>
<reference evidence="2 3" key="1">
    <citation type="submission" date="2017-08" db="EMBL/GenBank/DDBJ databases">
        <title>Complete genome of Colwellia sp. NB097-1, a psychrophile bacterium ioslated from Bering Sea.</title>
        <authorList>
            <person name="Chen X."/>
        </authorList>
    </citation>
    <scope>NUCLEOTIDE SEQUENCE [LARGE SCALE GENOMIC DNA]</scope>
    <source>
        <strain evidence="2 3">NB097-1</strain>
    </source>
</reference>
<evidence type="ECO:0000256" key="1">
    <source>
        <dbReference type="SAM" id="Phobius"/>
    </source>
</evidence>
<dbReference type="KEGG" id="cber:B5D82_05160"/>
<proteinExistence type="predicted"/>
<dbReference type="EMBL" id="CP020465">
    <property type="protein sequence ID" value="ASP47200.1"/>
    <property type="molecule type" value="Genomic_DNA"/>
</dbReference>
<dbReference type="AlphaFoldDB" id="A0A222G5Y3"/>
<gene>
    <name evidence="2" type="ORF">B5D82_05160</name>
</gene>